<dbReference type="Pfam" id="PF01636">
    <property type="entry name" value="APH"/>
    <property type="match status" value="1"/>
</dbReference>
<evidence type="ECO:0000313" key="3">
    <source>
        <dbReference type="Proteomes" id="UP001324533"/>
    </source>
</evidence>
<name>A0ABZ0VC93_9MICO</name>
<gene>
    <name evidence="2" type="ORF">T9R20_04570</name>
</gene>
<keyword evidence="3" id="KW-1185">Reference proteome</keyword>
<organism evidence="2 3">
    <name type="scientific">Microbacterium invictum</name>
    <dbReference type="NCBI Taxonomy" id="515415"/>
    <lineage>
        <taxon>Bacteria</taxon>
        <taxon>Bacillati</taxon>
        <taxon>Actinomycetota</taxon>
        <taxon>Actinomycetes</taxon>
        <taxon>Micrococcales</taxon>
        <taxon>Microbacteriaceae</taxon>
        <taxon>Microbacterium</taxon>
    </lineage>
</organism>
<dbReference type="EMBL" id="CP139779">
    <property type="protein sequence ID" value="WQB71248.1"/>
    <property type="molecule type" value="Genomic_DNA"/>
</dbReference>
<reference evidence="2 3" key="1">
    <citation type="submission" date="2023-06" db="EMBL/GenBank/DDBJ databases">
        <title>Rock-solubilizing bacteria, Microbacterium invictum, promotes re-establishment of vegetation in rocky wasteland by accelerating rock bio-weathering and reshaping soil bacterial community.</title>
        <authorList>
            <person name="Liu C."/>
        </authorList>
    </citation>
    <scope>NUCLEOTIDE SEQUENCE [LARGE SCALE GENOMIC DNA]</scope>
    <source>
        <strain evidence="2 3">X-18</strain>
    </source>
</reference>
<proteinExistence type="predicted"/>
<protein>
    <submittedName>
        <fullName evidence="2">Phosphotransferase</fullName>
    </submittedName>
</protein>
<dbReference type="Gene3D" id="3.90.1200.10">
    <property type="match status" value="1"/>
</dbReference>
<accession>A0ABZ0VC93</accession>
<dbReference type="InterPro" id="IPR002575">
    <property type="entry name" value="Aminoglycoside_PTrfase"/>
</dbReference>
<evidence type="ECO:0000259" key="1">
    <source>
        <dbReference type="Pfam" id="PF01636"/>
    </source>
</evidence>
<dbReference type="SUPFAM" id="SSF56112">
    <property type="entry name" value="Protein kinase-like (PK-like)"/>
    <property type="match status" value="1"/>
</dbReference>
<dbReference type="InterPro" id="IPR011009">
    <property type="entry name" value="Kinase-like_dom_sf"/>
</dbReference>
<sequence length="389" mass="41167">MTLSIAAGEVELLRDALDLAADVPVALLSREPFGDGAIAGFEVTPPDAAPLTYFVDTSGRVVAEETGMLLGSPAAPECRIWVHPADPYLPALAPAAFSQAAETLLARLGVSATAPPRIVGYRAGRRAVLRIDVAGGVRWIKVVPPQRVDRIVGTHRRLADAGIPMADLVGWSSDGLIVLDQARGTGAPDVVWRPSALLDAVDGLRAALAVVEVEHPARVGLAERRDWYAARFREATGADPVGRVAAVFDEVAKAWRDDEPRATIHGDLHFGQLFLDDAGRISGLIDVDTTGRGDPDDDAAAFIAHAVASAYLTPEDRDARVWELARGALSRWGSAPVRARAATLLLGQVLGAQERGNPECADDLLTLAEAALDPAIEVGRPDASDPRRT</sequence>
<feature type="domain" description="Aminoglycoside phosphotransferase" evidence="1">
    <location>
        <begin position="147"/>
        <end position="305"/>
    </location>
</feature>
<dbReference type="Proteomes" id="UP001324533">
    <property type="component" value="Chromosome"/>
</dbReference>
<evidence type="ECO:0000313" key="2">
    <source>
        <dbReference type="EMBL" id="WQB71248.1"/>
    </source>
</evidence>
<dbReference type="RefSeq" id="WP_322411366.1">
    <property type="nucleotide sequence ID" value="NZ_CP139779.1"/>
</dbReference>